<evidence type="ECO:0000259" key="2">
    <source>
        <dbReference type="Pfam" id="PF16538"/>
    </source>
</evidence>
<proteinExistence type="predicted"/>
<keyword evidence="1" id="KW-0732">Signal</keyword>
<evidence type="ECO:0000313" key="5">
    <source>
        <dbReference type="EMBL" id="KDC48304.1"/>
    </source>
</evidence>
<dbReference type="InterPro" id="IPR038180">
    <property type="entry name" value="FlgT_N_sf"/>
</dbReference>
<evidence type="ECO:0000313" key="6">
    <source>
        <dbReference type="Proteomes" id="UP000027154"/>
    </source>
</evidence>
<name>A0ABD3Y3R8_9GAMM</name>
<dbReference type="InterPro" id="IPR032386">
    <property type="entry name" value="FlgT_M"/>
</dbReference>
<feature type="domain" description="Flagellar assembly protein T middle" evidence="3">
    <location>
        <begin position="117"/>
        <end position="273"/>
    </location>
</feature>
<dbReference type="Gene3D" id="3.40.50.10610">
    <property type="entry name" value="ABC-type transport auxiliary lipoprotein component"/>
    <property type="match status" value="1"/>
</dbReference>
<sequence length="397" mass="44496">MKSFLSSVFVGLSATALLTFSPFTKAQWYESTGHALVQNGDMSAAKSAAVKDAITQALVFSGARVSSVQTLVDGVLMQDQLKISSHGEIQKIELISENKYDDKFAITLRLDIFAQTEQCPQNSFNKFLAVTQSQLNHREQAKMGQIFDIDKAVSKNIFSALQKSKMSAIPVAYYKNAIKVDKYFTQQHDYSTAQLEEIATRSNAQYVLLSQITNLSTSNKLNSEYAFWQDESYQRSYQIELTLFDGTTYEQLWQNSYQSQAIWPFEKTAIIDVNSDRFWQSPFGQSISEINHSLSYDIQAAMACLPTQGKIMHIENSKIVLNLGKAHGLQKGQLLSIAHHNYLTDAAGNIMPHKVTTLNTIRVEQLYQQSAIAVSIDDKPLPGVQINDVVEIISQDF</sequence>
<feature type="signal peptide" evidence="1">
    <location>
        <begin position="1"/>
        <end position="26"/>
    </location>
</feature>
<evidence type="ECO:0008006" key="7">
    <source>
        <dbReference type="Google" id="ProtNLM"/>
    </source>
</evidence>
<comment type="caution">
    <text evidence="5">The sequence shown here is derived from an EMBL/GenBank/DDBJ whole genome shotgun (WGS) entry which is preliminary data.</text>
</comment>
<dbReference type="Gene3D" id="2.40.10.410">
    <property type="entry name" value="FlgT, C-terminal domain"/>
    <property type="match status" value="1"/>
</dbReference>
<dbReference type="RefSeq" id="WP_033032082.1">
    <property type="nucleotide sequence ID" value="NZ_JJNZ01000099.1"/>
</dbReference>
<dbReference type="AlphaFoldDB" id="A0ABD3Y3R8"/>
<evidence type="ECO:0000256" key="1">
    <source>
        <dbReference type="SAM" id="SignalP"/>
    </source>
</evidence>
<dbReference type="InterPro" id="IPR032388">
    <property type="entry name" value="FlgT_C"/>
</dbReference>
<dbReference type="Pfam" id="PF16548">
    <property type="entry name" value="FlgT_N"/>
    <property type="match status" value="1"/>
</dbReference>
<organism evidence="5 6">
    <name type="scientific">Pseudoalteromonas fuliginea</name>
    <dbReference type="NCBI Taxonomy" id="1872678"/>
    <lineage>
        <taxon>Bacteria</taxon>
        <taxon>Pseudomonadati</taxon>
        <taxon>Pseudomonadota</taxon>
        <taxon>Gammaproteobacteria</taxon>
        <taxon>Alteromonadales</taxon>
        <taxon>Pseudoalteromonadaceae</taxon>
        <taxon>Pseudoalteromonas</taxon>
    </lineage>
</organism>
<dbReference type="Proteomes" id="UP000027154">
    <property type="component" value="Unassembled WGS sequence"/>
</dbReference>
<reference evidence="5 6" key="1">
    <citation type="submission" date="2014-04" db="EMBL/GenBank/DDBJ databases">
        <title>Pseudoalteromonas galatheae sp. nov., isolated from a deep-sea polychaete near Canal Concepcion, Chile.</title>
        <authorList>
            <person name="Machado H.R."/>
            <person name="Gram L."/>
            <person name="Vynne N.G."/>
        </authorList>
    </citation>
    <scope>NUCLEOTIDE SEQUENCE [LARGE SCALE GENOMIC DNA]</scope>
    <source>
        <strain evidence="5 6">KMM216</strain>
    </source>
</reference>
<dbReference type="Pfam" id="PF16538">
    <property type="entry name" value="FlgT_C"/>
    <property type="match status" value="1"/>
</dbReference>
<feature type="domain" description="Flagellar assembly protein T C-terminal" evidence="2">
    <location>
        <begin position="317"/>
        <end position="390"/>
    </location>
</feature>
<dbReference type="Pfam" id="PF16539">
    <property type="entry name" value="FlgT_M"/>
    <property type="match status" value="1"/>
</dbReference>
<dbReference type="Gene3D" id="3.30.1660.40">
    <property type="entry name" value="FlgT, N-terminal domain"/>
    <property type="match status" value="1"/>
</dbReference>
<dbReference type="InterPro" id="IPR032370">
    <property type="entry name" value="FlgT_N"/>
</dbReference>
<dbReference type="InterPro" id="IPR038165">
    <property type="entry name" value="FlgT_C_sf"/>
</dbReference>
<protein>
    <recommendedName>
        <fullName evidence="7">Flagellar biosynthesis protein FlgT</fullName>
    </recommendedName>
</protein>
<evidence type="ECO:0000259" key="4">
    <source>
        <dbReference type="Pfam" id="PF16548"/>
    </source>
</evidence>
<gene>
    <name evidence="5" type="ORF">DC53_20155</name>
</gene>
<evidence type="ECO:0000259" key="3">
    <source>
        <dbReference type="Pfam" id="PF16539"/>
    </source>
</evidence>
<accession>A0ABD3Y3R8</accession>
<dbReference type="EMBL" id="JJNZ01000099">
    <property type="protein sequence ID" value="KDC48304.1"/>
    <property type="molecule type" value="Genomic_DNA"/>
</dbReference>
<feature type="domain" description="Flagellar assembly protein T N-terminal" evidence="4">
    <location>
        <begin position="27"/>
        <end position="113"/>
    </location>
</feature>
<feature type="chain" id="PRO_5044842032" description="Flagellar biosynthesis protein FlgT" evidence="1">
    <location>
        <begin position="27"/>
        <end position="397"/>
    </location>
</feature>